<proteinExistence type="predicted"/>
<organism evidence="2 3">
    <name type="scientific">Sparassis crispa</name>
    <dbReference type="NCBI Taxonomy" id="139825"/>
    <lineage>
        <taxon>Eukaryota</taxon>
        <taxon>Fungi</taxon>
        <taxon>Dikarya</taxon>
        <taxon>Basidiomycota</taxon>
        <taxon>Agaricomycotina</taxon>
        <taxon>Agaricomycetes</taxon>
        <taxon>Polyporales</taxon>
        <taxon>Sparassidaceae</taxon>
        <taxon>Sparassis</taxon>
    </lineage>
</organism>
<dbReference type="OrthoDB" id="2717295at2759"/>
<sequence>MEYHSAQNHYVDRIRTAKRDHWEAWLESADSDSVWTINKFTQAGPTDGGRTRIPPLMPTNGVGELISDNQGKSEILYDAFFPPPGTTATPPADVTYPPPAFLFTPPMDAQIKAVVKRLKDFRAPGPDKTPNEVYKRCIDILLPYLGPLFRATFSLKIYPSSWKISDTVMLRKPGQPDYMAAKAYRPITLLNCVGKILSACVTETLVHEAELNDLLANGHIGGRPGRTTTNSLHLLVKTVKDVWRRHKVASILFLDIKAAFPSALPECLLHNMRMRGVPVEIVDWIQRRLEGRRTHLIFDDFASAIFEILSGIDQGCPLSIILYQFYNSDLLDSAKLALALGHIDDMALIATGSNFEEMHDNLRHCMDRSDGAMTWSADHQSKFLLDKFGLLNLSARLPSLGPALQLCSCTVQPTSTYKFLGVLLDHHFRFREHTAYALAKGTTWVQQFCRLTKAKSGIPYPYMRRLYISVTVPRMLYPADVFLTPMRTLPGQSKTHRSVSAIKSLTRVQ</sequence>
<dbReference type="GeneID" id="38775854"/>
<dbReference type="PROSITE" id="PS50878">
    <property type="entry name" value="RT_POL"/>
    <property type="match status" value="1"/>
</dbReference>
<dbReference type="EMBL" id="BFAD01000002">
    <property type="protein sequence ID" value="GBE78937.1"/>
    <property type="molecule type" value="Genomic_DNA"/>
</dbReference>
<name>A0A401G9V4_9APHY</name>
<dbReference type="CDD" id="cd01650">
    <property type="entry name" value="RT_nLTR_like"/>
    <property type="match status" value="1"/>
</dbReference>
<protein>
    <submittedName>
        <fullName evidence="2">RNA-directed DNA polymerase from mobile element jockey</fullName>
    </submittedName>
</protein>
<gene>
    <name evidence="2" type="ORF">SCP_0201340</name>
</gene>
<dbReference type="Proteomes" id="UP000287166">
    <property type="component" value="Unassembled WGS sequence"/>
</dbReference>
<dbReference type="InterPro" id="IPR000477">
    <property type="entry name" value="RT_dom"/>
</dbReference>
<dbReference type="PANTHER" id="PTHR33481:SF1">
    <property type="entry name" value="ENDONUCLEASE_EXONUCLEASE_PHOSPHATASE DOMAIN-CONTAINING PROTEIN-RELATED"/>
    <property type="match status" value="1"/>
</dbReference>
<dbReference type="RefSeq" id="XP_027609850.1">
    <property type="nucleotide sequence ID" value="XM_027754049.1"/>
</dbReference>
<accession>A0A401G9V4</accession>
<dbReference type="InParanoid" id="A0A401G9V4"/>
<dbReference type="AlphaFoldDB" id="A0A401G9V4"/>
<keyword evidence="2" id="KW-0695">RNA-directed DNA polymerase</keyword>
<evidence type="ECO:0000313" key="2">
    <source>
        <dbReference type="EMBL" id="GBE78937.1"/>
    </source>
</evidence>
<dbReference type="Pfam" id="PF00078">
    <property type="entry name" value="RVT_1"/>
    <property type="match status" value="1"/>
</dbReference>
<keyword evidence="2" id="KW-0808">Transferase</keyword>
<comment type="caution">
    <text evidence="2">The sequence shown here is derived from an EMBL/GenBank/DDBJ whole genome shotgun (WGS) entry which is preliminary data.</text>
</comment>
<dbReference type="PANTHER" id="PTHR33481">
    <property type="entry name" value="REVERSE TRANSCRIPTASE"/>
    <property type="match status" value="1"/>
</dbReference>
<evidence type="ECO:0000259" key="1">
    <source>
        <dbReference type="PROSITE" id="PS50878"/>
    </source>
</evidence>
<keyword evidence="2" id="KW-0548">Nucleotidyltransferase</keyword>
<dbReference type="STRING" id="139825.A0A401G9V4"/>
<keyword evidence="3" id="KW-1185">Reference proteome</keyword>
<dbReference type="GO" id="GO:0003964">
    <property type="term" value="F:RNA-directed DNA polymerase activity"/>
    <property type="evidence" value="ECO:0007669"/>
    <property type="project" value="UniProtKB-KW"/>
</dbReference>
<feature type="domain" description="Reverse transcriptase" evidence="1">
    <location>
        <begin position="151"/>
        <end position="424"/>
    </location>
</feature>
<reference evidence="2 3" key="1">
    <citation type="journal article" date="2018" name="Sci. Rep.">
        <title>Genome sequence of the cauliflower mushroom Sparassis crispa (Hanabiratake) and its association with beneficial usage.</title>
        <authorList>
            <person name="Kiyama R."/>
            <person name="Furutani Y."/>
            <person name="Kawaguchi K."/>
            <person name="Nakanishi T."/>
        </authorList>
    </citation>
    <scope>NUCLEOTIDE SEQUENCE [LARGE SCALE GENOMIC DNA]</scope>
</reference>
<evidence type="ECO:0000313" key="3">
    <source>
        <dbReference type="Proteomes" id="UP000287166"/>
    </source>
</evidence>